<evidence type="ECO:0000259" key="5">
    <source>
        <dbReference type="PROSITE" id="PS50893"/>
    </source>
</evidence>
<dbReference type="InterPro" id="IPR003593">
    <property type="entry name" value="AAA+_ATPase"/>
</dbReference>
<dbReference type="Gene3D" id="3.40.50.300">
    <property type="entry name" value="P-loop containing nucleotide triphosphate hydrolases"/>
    <property type="match status" value="1"/>
</dbReference>
<dbReference type="SUPFAM" id="SSF52540">
    <property type="entry name" value="P-loop containing nucleoside triphosphate hydrolases"/>
    <property type="match status" value="1"/>
</dbReference>
<evidence type="ECO:0000313" key="6">
    <source>
        <dbReference type="EMBL" id="VEN72528.1"/>
    </source>
</evidence>
<evidence type="ECO:0000256" key="1">
    <source>
        <dbReference type="ARBA" id="ARBA00005417"/>
    </source>
</evidence>
<dbReference type="InterPro" id="IPR003439">
    <property type="entry name" value="ABC_transporter-like_ATP-bd"/>
</dbReference>
<dbReference type="SMART" id="SM00382">
    <property type="entry name" value="AAA"/>
    <property type="match status" value="1"/>
</dbReference>
<protein>
    <submittedName>
        <fullName evidence="6">Putative Sulfate-transporting ATPase</fullName>
        <ecNumber evidence="6">3.6.3.25</ecNumber>
    </submittedName>
</protein>
<dbReference type="EC" id="3.6.3.25" evidence="6"/>
<dbReference type="PROSITE" id="PS50893">
    <property type="entry name" value="ABC_TRANSPORTER_2"/>
    <property type="match status" value="1"/>
</dbReference>
<evidence type="ECO:0000256" key="2">
    <source>
        <dbReference type="ARBA" id="ARBA00022448"/>
    </source>
</evidence>
<keyword evidence="6" id="KW-0378">Hydrolase</keyword>
<reference evidence="6" key="1">
    <citation type="submission" date="2019-01" db="EMBL/GenBank/DDBJ databases">
        <authorList>
            <consortium name="Genoscope - CEA"/>
            <person name="William W."/>
        </authorList>
    </citation>
    <scope>NUCLEOTIDE SEQUENCE</scope>
    <source>
        <strain evidence="6">CR-1</strain>
    </source>
</reference>
<evidence type="ECO:0000256" key="4">
    <source>
        <dbReference type="ARBA" id="ARBA00022840"/>
    </source>
</evidence>
<dbReference type="GO" id="GO:0016887">
    <property type="term" value="F:ATP hydrolysis activity"/>
    <property type="evidence" value="ECO:0007669"/>
    <property type="project" value="InterPro"/>
</dbReference>
<dbReference type="Pfam" id="PF00005">
    <property type="entry name" value="ABC_tran"/>
    <property type="match status" value="1"/>
</dbReference>
<dbReference type="InterPro" id="IPR027417">
    <property type="entry name" value="P-loop_NTPase"/>
</dbReference>
<dbReference type="EMBL" id="CAACVI010000001">
    <property type="protein sequence ID" value="VEN72528.1"/>
    <property type="molecule type" value="Genomic_DNA"/>
</dbReference>
<keyword evidence="2" id="KW-0813">Transport</keyword>
<name>A0A484HCX3_9BACT</name>
<feature type="domain" description="ABC transporter" evidence="5">
    <location>
        <begin position="85"/>
        <end position="314"/>
    </location>
</feature>
<dbReference type="CDD" id="cd03230">
    <property type="entry name" value="ABC_DR_subfamily_A"/>
    <property type="match status" value="1"/>
</dbReference>
<evidence type="ECO:0000256" key="3">
    <source>
        <dbReference type="ARBA" id="ARBA00022741"/>
    </source>
</evidence>
<sequence>MGAFGPKITGGSDGVAVTVDKYITDFIILQDENTTCISALFRLKNKKFRLKKQKNLSFKLFIRIFSTRFKEKIKTPEKGHAKTMIEVKNLTKDFGPKRVVDHVSFSVEKGEILGFLGPNGAGKSTTMRMIMGYIPPTEGSASIGGFDMASDPLPGRKKTGYLPENAPVYPDMTVFEYLDFCARARGFRGPEKGKRVDGALEKCFLTQVKNQTIHTLSKGFKQRVCFAQSILHDPEYLIMDEPTDGLDPNQKHEVRMMIREMSRNKAIVLSTHILEEAESLCGRAVIIAGGRIVADDSPGNLKKSSPDGRLESVFRTLTTQGES</sequence>
<keyword evidence="4" id="KW-0067">ATP-binding</keyword>
<dbReference type="GO" id="GO:0005524">
    <property type="term" value="F:ATP binding"/>
    <property type="evidence" value="ECO:0007669"/>
    <property type="project" value="UniProtKB-KW"/>
</dbReference>
<comment type="similarity">
    <text evidence="1">Belongs to the ABC transporter superfamily.</text>
</comment>
<dbReference type="PANTHER" id="PTHR43335">
    <property type="entry name" value="ABC TRANSPORTER, ATP-BINDING PROTEIN"/>
    <property type="match status" value="1"/>
</dbReference>
<keyword evidence="3" id="KW-0547">Nucleotide-binding</keyword>
<accession>A0A484HCX3</accession>
<organism evidence="6">
    <name type="scientific">uncultured Desulfobacteraceae bacterium</name>
    <dbReference type="NCBI Taxonomy" id="218296"/>
    <lineage>
        <taxon>Bacteria</taxon>
        <taxon>Pseudomonadati</taxon>
        <taxon>Thermodesulfobacteriota</taxon>
        <taxon>Desulfobacteria</taxon>
        <taxon>Desulfobacterales</taxon>
        <taxon>Desulfobacteraceae</taxon>
        <taxon>environmental samples</taxon>
    </lineage>
</organism>
<dbReference type="PANTHER" id="PTHR43335:SF4">
    <property type="entry name" value="ABC TRANSPORTER, ATP-BINDING PROTEIN"/>
    <property type="match status" value="1"/>
</dbReference>
<gene>
    <name evidence="6" type="ORF">EPICR_10027</name>
</gene>
<proteinExistence type="inferred from homology"/>
<dbReference type="AlphaFoldDB" id="A0A484HCX3"/>